<proteinExistence type="predicted"/>
<keyword evidence="3 6" id="KW-0812">Transmembrane</keyword>
<keyword evidence="4 6" id="KW-1133">Transmembrane helix</keyword>
<organism evidence="7 8">
    <name type="scientific">Arenibacterium halophilum</name>
    <dbReference type="NCBI Taxonomy" id="2583821"/>
    <lineage>
        <taxon>Bacteria</taxon>
        <taxon>Pseudomonadati</taxon>
        <taxon>Pseudomonadota</taxon>
        <taxon>Alphaproteobacteria</taxon>
        <taxon>Rhodobacterales</taxon>
        <taxon>Paracoccaceae</taxon>
        <taxon>Arenibacterium</taxon>
    </lineage>
</organism>
<dbReference type="EMBL" id="VCPC01000002">
    <property type="protein sequence ID" value="TMV13609.1"/>
    <property type="molecule type" value="Genomic_DNA"/>
</dbReference>
<sequence>MSDPVETFPLTWARALWAAIGRMNRNNGFVMASHVAMSVMLAVFPFILFVVALAGAMTGEVEIDDLIQIIFGVWPDDIAAPIVAEIRAVVKTDSTSLMTLGGLVALYFASNGVDAVRIAISSAYRDYDPRPFWKTRFVAVVFVLVGGGLIIVGLTVGVGLPAYFRYIAEVVPDPVENRFSNLLNNDSLKFVVTLTFLTFAVSACHIWLPGLRHRFVDVWPGVGLTIALWIAAVWGFSLYIAYFADYNATYAGLAGAMAALIFLYLIAVILIFGAEFNGALLRGPSKR</sequence>
<evidence type="ECO:0000256" key="6">
    <source>
        <dbReference type="SAM" id="Phobius"/>
    </source>
</evidence>
<name>A0ABY2XCN3_9RHOB</name>
<evidence type="ECO:0000313" key="7">
    <source>
        <dbReference type="EMBL" id="TMV13609.1"/>
    </source>
</evidence>
<dbReference type="PIRSF" id="PIRSF035875">
    <property type="entry name" value="RNase_BN"/>
    <property type="match status" value="1"/>
</dbReference>
<evidence type="ECO:0000256" key="5">
    <source>
        <dbReference type="ARBA" id="ARBA00023136"/>
    </source>
</evidence>
<evidence type="ECO:0000256" key="4">
    <source>
        <dbReference type="ARBA" id="ARBA00022989"/>
    </source>
</evidence>
<comment type="caution">
    <text evidence="7">The sequence shown here is derived from an EMBL/GenBank/DDBJ whole genome shotgun (WGS) entry which is preliminary data.</text>
</comment>
<evidence type="ECO:0000313" key="8">
    <source>
        <dbReference type="Proteomes" id="UP001191082"/>
    </source>
</evidence>
<dbReference type="PANTHER" id="PTHR30213">
    <property type="entry name" value="INNER MEMBRANE PROTEIN YHJD"/>
    <property type="match status" value="1"/>
</dbReference>
<feature type="transmembrane region" description="Helical" evidence="6">
    <location>
        <begin position="188"/>
        <end position="208"/>
    </location>
</feature>
<dbReference type="Pfam" id="PF03631">
    <property type="entry name" value="Virul_fac_BrkB"/>
    <property type="match status" value="1"/>
</dbReference>
<dbReference type="RefSeq" id="WP_138864162.1">
    <property type="nucleotide sequence ID" value="NZ_VCPC01000002.1"/>
</dbReference>
<feature type="transmembrane region" description="Helical" evidence="6">
    <location>
        <begin position="137"/>
        <end position="168"/>
    </location>
</feature>
<dbReference type="InterPro" id="IPR017039">
    <property type="entry name" value="Virul_fac_BrkB"/>
</dbReference>
<accession>A0ABY2XCN3</accession>
<protein>
    <submittedName>
        <fullName evidence="7">YihY/virulence factor BrkB family protein</fullName>
    </submittedName>
</protein>
<comment type="subcellular location">
    <subcellularLocation>
        <location evidence="1">Cell membrane</location>
        <topology evidence="1">Multi-pass membrane protein</topology>
    </subcellularLocation>
</comment>
<keyword evidence="2" id="KW-1003">Cell membrane</keyword>
<feature type="transmembrane region" description="Helical" evidence="6">
    <location>
        <begin position="250"/>
        <end position="272"/>
    </location>
</feature>
<dbReference type="NCBIfam" id="TIGR00765">
    <property type="entry name" value="yihY_not_rbn"/>
    <property type="match status" value="1"/>
</dbReference>
<feature type="transmembrane region" description="Helical" evidence="6">
    <location>
        <begin position="220"/>
        <end position="244"/>
    </location>
</feature>
<keyword evidence="8" id="KW-1185">Reference proteome</keyword>
<evidence type="ECO:0000256" key="1">
    <source>
        <dbReference type="ARBA" id="ARBA00004651"/>
    </source>
</evidence>
<dbReference type="PANTHER" id="PTHR30213:SF0">
    <property type="entry name" value="UPF0761 MEMBRANE PROTEIN YIHY"/>
    <property type="match status" value="1"/>
</dbReference>
<dbReference type="Proteomes" id="UP001191082">
    <property type="component" value="Unassembled WGS sequence"/>
</dbReference>
<feature type="transmembrane region" description="Helical" evidence="6">
    <location>
        <begin position="29"/>
        <end position="56"/>
    </location>
</feature>
<gene>
    <name evidence="7" type="ORF">FGK64_12815</name>
</gene>
<evidence type="ECO:0000256" key="3">
    <source>
        <dbReference type="ARBA" id="ARBA00022692"/>
    </source>
</evidence>
<keyword evidence="5 6" id="KW-0472">Membrane</keyword>
<evidence type="ECO:0000256" key="2">
    <source>
        <dbReference type="ARBA" id="ARBA00022475"/>
    </source>
</evidence>
<reference evidence="7 8" key="1">
    <citation type="submission" date="2019-05" db="EMBL/GenBank/DDBJ databases">
        <title>Marivita sp. nov. isolated from sea sediment.</title>
        <authorList>
            <person name="Kim W."/>
        </authorList>
    </citation>
    <scope>NUCLEOTIDE SEQUENCE [LARGE SCALE GENOMIC DNA]</scope>
    <source>
        <strain evidence="7 8">CAU 1492</strain>
    </source>
</reference>